<organism evidence="1 2">
    <name type="scientific">Salinimicrobium oceani</name>
    <dbReference type="NCBI Taxonomy" id="2722702"/>
    <lineage>
        <taxon>Bacteria</taxon>
        <taxon>Pseudomonadati</taxon>
        <taxon>Bacteroidota</taxon>
        <taxon>Flavobacteriia</taxon>
        <taxon>Flavobacteriales</taxon>
        <taxon>Flavobacteriaceae</taxon>
        <taxon>Salinimicrobium</taxon>
    </lineage>
</organism>
<proteinExistence type="predicted"/>
<comment type="caution">
    <text evidence="1">The sequence shown here is derived from an EMBL/GenBank/DDBJ whole genome shotgun (WGS) entry which is preliminary data.</text>
</comment>
<accession>A0ABX1DAZ0</accession>
<name>A0ABX1DAZ0_9FLAO</name>
<feature type="non-terminal residue" evidence="1">
    <location>
        <position position="1"/>
    </location>
</feature>
<keyword evidence="2" id="KW-1185">Reference proteome</keyword>
<sequence length="94" mass="10389">SAYEAYDLNILQKGKDIVVVNPDRQLAIAKQHALLMAENGYTKPIMRTDIKVLGRQALGAFYVGTDQMFAGKYISEHDKKIANKLAYVMAGGDL</sequence>
<gene>
    <name evidence="1" type="ORF">HC175_23425</name>
</gene>
<dbReference type="EMBL" id="JAAVJR010001641">
    <property type="protein sequence ID" value="NJW55868.1"/>
    <property type="molecule type" value="Genomic_DNA"/>
</dbReference>
<evidence type="ECO:0000313" key="1">
    <source>
        <dbReference type="EMBL" id="NJW55868.1"/>
    </source>
</evidence>
<reference evidence="1 2" key="1">
    <citation type="submission" date="2020-03" db="EMBL/GenBank/DDBJ databases">
        <title>Salinimicrobium sp. nov, isolated from SCS.</title>
        <authorList>
            <person name="Cao W.R."/>
        </authorList>
    </citation>
    <scope>NUCLEOTIDE SEQUENCE [LARGE SCALE GENOMIC DNA]</scope>
    <source>
        <strain evidence="2">J15B91</strain>
    </source>
</reference>
<evidence type="ECO:0000313" key="2">
    <source>
        <dbReference type="Proteomes" id="UP000703674"/>
    </source>
</evidence>
<dbReference type="Proteomes" id="UP000703674">
    <property type="component" value="Unassembled WGS sequence"/>
</dbReference>
<feature type="non-terminal residue" evidence="1">
    <location>
        <position position="94"/>
    </location>
</feature>
<protein>
    <submittedName>
        <fullName evidence="1">3-hydroxyacyl-CoA dehydrogenase</fullName>
    </submittedName>
</protein>